<dbReference type="GO" id="GO:0004222">
    <property type="term" value="F:metalloendopeptidase activity"/>
    <property type="evidence" value="ECO:0007669"/>
    <property type="project" value="UniProtKB-UniRule"/>
</dbReference>
<dbReference type="PRINTS" id="PR00480">
    <property type="entry name" value="ASTACIN"/>
</dbReference>
<feature type="region of interest" description="Disordered" evidence="3">
    <location>
        <begin position="267"/>
        <end position="290"/>
    </location>
</feature>
<keyword evidence="4" id="KW-1133">Transmembrane helix</keyword>
<dbReference type="CDD" id="cd04280">
    <property type="entry name" value="ZnMc_astacin_like"/>
    <property type="match status" value="1"/>
</dbReference>
<evidence type="ECO:0000256" key="4">
    <source>
        <dbReference type="SAM" id="Phobius"/>
    </source>
</evidence>
<dbReference type="SUPFAM" id="SSF55486">
    <property type="entry name" value="Metalloproteases ('zincins'), catalytic domain"/>
    <property type="match status" value="1"/>
</dbReference>
<feature type="compositionally biased region" description="Polar residues" evidence="3">
    <location>
        <begin position="267"/>
        <end position="276"/>
    </location>
</feature>
<keyword evidence="1 2" id="KW-0862">Zinc</keyword>
<dbReference type="GO" id="GO:0006508">
    <property type="term" value="P:proteolysis"/>
    <property type="evidence" value="ECO:0007669"/>
    <property type="project" value="UniProtKB-KW"/>
</dbReference>
<dbReference type="EMBL" id="LNIX01000004">
    <property type="protein sequence ID" value="OXA55565.1"/>
    <property type="molecule type" value="Genomic_DNA"/>
</dbReference>
<dbReference type="SMART" id="SM00235">
    <property type="entry name" value="ZnMc"/>
    <property type="match status" value="1"/>
</dbReference>
<evidence type="ECO:0000313" key="7">
    <source>
        <dbReference type="Proteomes" id="UP000198287"/>
    </source>
</evidence>
<feature type="binding site" evidence="1">
    <location>
        <position position="198"/>
    </location>
    <ligand>
        <name>Zn(2+)</name>
        <dbReference type="ChEBI" id="CHEBI:29105"/>
        <note>catalytic</note>
    </ligand>
</feature>
<dbReference type="Proteomes" id="UP000198287">
    <property type="component" value="Unassembled WGS sequence"/>
</dbReference>
<organism evidence="6 7">
    <name type="scientific">Folsomia candida</name>
    <name type="common">Springtail</name>
    <dbReference type="NCBI Taxonomy" id="158441"/>
    <lineage>
        <taxon>Eukaryota</taxon>
        <taxon>Metazoa</taxon>
        <taxon>Ecdysozoa</taxon>
        <taxon>Arthropoda</taxon>
        <taxon>Hexapoda</taxon>
        <taxon>Collembola</taxon>
        <taxon>Entomobryomorpha</taxon>
        <taxon>Isotomoidea</taxon>
        <taxon>Isotomidae</taxon>
        <taxon>Proisotominae</taxon>
        <taxon>Folsomia</taxon>
    </lineage>
</organism>
<accession>A0A226EDC3</accession>
<dbReference type="GO" id="GO:0008270">
    <property type="term" value="F:zinc ion binding"/>
    <property type="evidence" value="ECO:0007669"/>
    <property type="project" value="UniProtKB-UniRule"/>
</dbReference>
<dbReference type="STRING" id="158441.A0A226EDC3"/>
<keyword evidence="7" id="KW-1185">Reference proteome</keyword>
<dbReference type="Pfam" id="PF01400">
    <property type="entry name" value="Astacin"/>
    <property type="match status" value="1"/>
</dbReference>
<feature type="active site" evidence="1">
    <location>
        <position position="199"/>
    </location>
</feature>
<feature type="binding site" evidence="1">
    <location>
        <position position="208"/>
    </location>
    <ligand>
        <name>Zn(2+)</name>
        <dbReference type="ChEBI" id="CHEBI:29105"/>
        <note>catalytic</note>
    </ligand>
</feature>
<dbReference type="OrthoDB" id="291007at2759"/>
<keyword evidence="4" id="KW-0472">Membrane</keyword>
<dbReference type="EC" id="3.4.24.-" evidence="2"/>
<dbReference type="InterPro" id="IPR001506">
    <property type="entry name" value="Peptidase_M12A"/>
</dbReference>
<evidence type="ECO:0000256" key="1">
    <source>
        <dbReference type="PROSITE-ProRule" id="PRU01211"/>
    </source>
</evidence>
<comment type="caution">
    <text evidence="1">Lacks conserved residue(s) required for the propagation of feature annotation.</text>
</comment>
<feature type="compositionally biased region" description="Basic residues" evidence="3">
    <location>
        <begin position="370"/>
        <end position="379"/>
    </location>
</feature>
<feature type="transmembrane region" description="Helical" evidence="4">
    <location>
        <begin position="18"/>
        <end position="38"/>
    </location>
</feature>
<protein>
    <recommendedName>
        <fullName evidence="2">Metalloendopeptidase</fullName>
        <ecNumber evidence="2">3.4.24.-</ecNumber>
    </recommendedName>
</protein>
<comment type="caution">
    <text evidence="6">The sequence shown here is derived from an EMBL/GenBank/DDBJ whole genome shotgun (WGS) entry which is preliminary data.</text>
</comment>
<proteinExistence type="predicted"/>
<evidence type="ECO:0000256" key="2">
    <source>
        <dbReference type="RuleBase" id="RU361183"/>
    </source>
</evidence>
<dbReference type="PANTHER" id="PTHR10127:SF850">
    <property type="entry name" value="METALLOENDOPEPTIDASE"/>
    <property type="match status" value="1"/>
</dbReference>
<evidence type="ECO:0000259" key="5">
    <source>
        <dbReference type="PROSITE" id="PS51864"/>
    </source>
</evidence>
<feature type="compositionally biased region" description="Acidic residues" evidence="3">
    <location>
        <begin position="352"/>
        <end position="363"/>
    </location>
</feature>
<dbReference type="InterPro" id="IPR034035">
    <property type="entry name" value="Astacin-like_dom"/>
</dbReference>
<gene>
    <name evidence="6" type="ORF">Fcan01_10023</name>
</gene>
<dbReference type="PROSITE" id="PS51864">
    <property type="entry name" value="ASTACIN"/>
    <property type="match status" value="1"/>
</dbReference>
<reference evidence="6 7" key="1">
    <citation type="submission" date="2015-12" db="EMBL/GenBank/DDBJ databases">
        <title>The genome of Folsomia candida.</title>
        <authorList>
            <person name="Faddeeva A."/>
            <person name="Derks M.F."/>
            <person name="Anvar Y."/>
            <person name="Smit S."/>
            <person name="Van Straalen N."/>
            <person name="Roelofs D."/>
        </authorList>
    </citation>
    <scope>NUCLEOTIDE SEQUENCE [LARGE SCALE GENOMIC DNA]</scope>
    <source>
        <strain evidence="6 7">VU population</strain>
        <tissue evidence="6">Whole body</tissue>
    </source>
</reference>
<dbReference type="AlphaFoldDB" id="A0A226EDC3"/>
<feature type="domain" description="Peptidase M12A" evidence="5">
    <location>
        <begin position="97"/>
        <end position="315"/>
    </location>
</feature>
<dbReference type="OMA" id="WPAGRIP"/>
<keyword evidence="1 2" id="KW-0645">Protease</keyword>
<dbReference type="InterPro" id="IPR024079">
    <property type="entry name" value="MetalloPept_cat_dom_sf"/>
</dbReference>
<dbReference type="InterPro" id="IPR006026">
    <property type="entry name" value="Peptidase_Metallo"/>
</dbReference>
<dbReference type="Gene3D" id="3.40.390.10">
    <property type="entry name" value="Collagenase (Catalytic Domain)"/>
    <property type="match status" value="1"/>
</dbReference>
<comment type="cofactor">
    <cofactor evidence="1 2">
        <name>Zn(2+)</name>
        <dbReference type="ChEBI" id="CHEBI:29105"/>
    </cofactor>
    <text evidence="1 2">Binds 1 zinc ion per subunit.</text>
</comment>
<evidence type="ECO:0000313" key="6">
    <source>
        <dbReference type="EMBL" id="OXA55565.1"/>
    </source>
</evidence>
<name>A0A226EDC3_FOLCA</name>
<keyword evidence="4" id="KW-0812">Transmembrane</keyword>
<keyword evidence="1 2" id="KW-0378">Hydrolase</keyword>
<evidence type="ECO:0000256" key="3">
    <source>
        <dbReference type="SAM" id="MobiDB-lite"/>
    </source>
</evidence>
<feature type="region of interest" description="Disordered" evidence="3">
    <location>
        <begin position="346"/>
        <end position="379"/>
    </location>
</feature>
<keyword evidence="1 2" id="KW-0479">Metal-binding</keyword>
<sequence>MGTHQTSISCVLASPKNIILLALGLMLVIEVSVGLPVLSSSNSDNQQIQTSSHRMVKGQRNANLPRNKTKLYNDGTAHSKDYFIDDDMLFLTRTKQNRAGQSKESYRWPAGRIPFTFAPGYSDEEMKQIYYTMKHIETYTCVRFVFRTESDENFLYLRNVEGKCQSFVGNVRRGAQQVALDPESRNCAFPNFPGHVLHELIHAIGFFHEHARDDRDNYIEIMYENLSEDDDVLRNFYKNSDSDRATEFYGVPYNYGSIMHYSERAGSTNGENTITRRSPVPTGVPKPFEGEMGQRERLSEGDVLMIRNMYKDLCPENAKVSHGAIPAKFPDVLDWVVEQDRGDAINFPVESVTEDDDDDDDYDYSLSDKGRKKTNSRFR</sequence>
<dbReference type="PANTHER" id="PTHR10127">
    <property type="entry name" value="DISCOIDIN, CUB, EGF, LAMININ , AND ZINC METALLOPROTEASE DOMAIN CONTAINING"/>
    <property type="match status" value="1"/>
</dbReference>
<keyword evidence="1 2" id="KW-0482">Metalloprotease</keyword>
<feature type="binding site" evidence="1">
    <location>
        <position position="202"/>
    </location>
    <ligand>
        <name>Zn(2+)</name>
        <dbReference type="ChEBI" id="CHEBI:29105"/>
        <note>catalytic</note>
    </ligand>
</feature>